<evidence type="ECO:0000313" key="3">
    <source>
        <dbReference type="EMBL" id="ORY35085.1"/>
    </source>
</evidence>
<dbReference type="GO" id="GO:0052757">
    <property type="term" value="F:chondroitin hydrolase activity"/>
    <property type="evidence" value="ECO:0007669"/>
    <property type="project" value="TreeGrafter"/>
</dbReference>
<dbReference type="InterPro" id="IPR052369">
    <property type="entry name" value="UG_Glycosaminoglycan_Hydrolase"/>
</dbReference>
<proteinExistence type="inferred from homology"/>
<dbReference type="InterPro" id="IPR012341">
    <property type="entry name" value="6hp_glycosidase-like_sf"/>
</dbReference>
<dbReference type="Proteomes" id="UP000193986">
    <property type="component" value="Unassembled WGS sequence"/>
</dbReference>
<organism evidence="3 4">
    <name type="scientific">Naematelia encephala</name>
    <dbReference type="NCBI Taxonomy" id="71784"/>
    <lineage>
        <taxon>Eukaryota</taxon>
        <taxon>Fungi</taxon>
        <taxon>Dikarya</taxon>
        <taxon>Basidiomycota</taxon>
        <taxon>Agaricomycotina</taxon>
        <taxon>Tremellomycetes</taxon>
        <taxon>Tremellales</taxon>
        <taxon>Naemateliaceae</taxon>
        <taxon>Naematelia</taxon>
    </lineage>
</organism>
<keyword evidence="1" id="KW-0378">Hydrolase</keyword>
<dbReference type="InterPro" id="IPR008928">
    <property type="entry name" value="6-hairpin_glycosidase_sf"/>
</dbReference>
<comment type="caution">
    <text evidence="3">The sequence shown here is derived from an EMBL/GenBank/DDBJ whole genome shotgun (WGS) entry which is preliminary data.</text>
</comment>
<evidence type="ECO:0000256" key="1">
    <source>
        <dbReference type="ARBA" id="ARBA00022801"/>
    </source>
</evidence>
<sequence>MRKVGEPDIWRLDNQQEHFLVIIDNMASMNLDLLYMATELTGDTSYADIATQQAHKSLKAHVRPDYTTNHVVDFNRDGTVKKCMTHQGYDDGSVWSRGQAWAIYGYAQCALRSKEEMFTTTAAHLADKFVELLPPSGVPLWDSSAPQPCPYDASAGTVAARGMQMLYHLLKDTNPPAASYYLTRSFKLVEDIIRECKTAVASLDEAGNVTWGDDGWETILQHSTINGNRHSPRPIMDHGLVYADYYLLEFGNEALKLGLDKGNLKMDVIAKSETVK</sequence>
<protein>
    <submittedName>
        <fullName evidence="3">Six-hairpin glycosidase-like protein</fullName>
    </submittedName>
</protein>
<dbReference type="InParanoid" id="A0A1Y2BLS7"/>
<dbReference type="PANTHER" id="PTHR36845:SF1">
    <property type="entry name" value="HYDROLASE, PUTATIVE (AFU_ORTHOLOGUE AFUA_7G05090)-RELATED"/>
    <property type="match status" value="1"/>
</dbReference>
<keyword evidence="3" id="KW-0326">Glycosidase</keyword>
<dbReference type="AlphaFoldDB" id="A0A1Y2BLS7"/>
<reference evidence="3 4" key="1">
    <citation type="submission" date="2016-07" db="EMBL/GenBank/DDBJ databases">
        <title>Pervasive Adenine N6-methylation of Active Genes in Fungi.</title>
        <authorList>
            <consortium name="DOE Joint Genome Institute"/>
            <person name="Mondo S.J."/>
            <person name="Dannebaum R.O."/>
            <person name="Kuo R.C."/>
            <person name="Labutti K."/>
            <person name="Haridas S."/>
            <person name="Kuo A."/>
            <person name="Salamov A."/>
            <person name="Ahrendt S.R."/>
            <person name="Lipzen A."/>
            <person name="Sullivan W."/>
            <person name="Andreopoulos W.B."/>
            <person name="Clum A."/>
            <person name="Lindquist E."/>
            <person name="Daum C."/>
            <person name="Ramamoorthy G.K."/>
            <person name="Gryganskyi A."/>
            <person name="Culley D."/>
            <person name="Magnuson J.K."/>
            <person name="James T.Y."/>
            <person name="O'Malley M.A."/>
            <person name="Stajich J.E."/>
            <person name="Spatafora J.W."/>
            <person name="Visel A."/>
            <person name="Grigoriev I.V."/>
        </authorList>
    </citation>
    <scope>NUCLEOTIDE SEQUENCE [LARGE SCALE GENOMIC DNA]</scope>
    <source>
        <strain evidence="3 4">68-887.2</strain>
    </source>
</reference>
<dbReference type="GO" id="GO:0000272">
    <property type="term" value="P:polysaccharide catabolic process"/>
    <property type="evidence" value="ECO:0007669"/>
    <property type="project" value="TreeGrafter"/>
</dbReference>
<name>A0A1Y2BLS7_9TREE</name>
<dbReference type="OrthoDB" id="2317065at2759"/>
<dbReference type="Gene3D" id="1.50.10.10">
    <property type="match status" value="1"/>
</dbReference>
<keyword evidence="4" id="KW-1185">Reference proteome</keyword>
<dbReference type="EMBL" id="MCFC01000002">
    <property type="protein sequence ID" value="ORY35085.1"/>
    <property type="molecule type" value="Genomic_DNA"/>
</dbReference>
<gene>
    <name evidence="3" type="ORF">BCR39DRAFT_461915</name>
</gene>
<evidence type="ECO:0000313" key="4">
    <source>
        <dbReference type="Proteomes" id="UP000193986"/>
    </source>
</evidence>
<dbReference type="SUPFAM" id="SSF48208">
    <property type="entry name" value="Six-hairpin glycosidases"/>
    <property type="match status" value="1"/>
</dbReference>
<evidence type="ECO:0000256" key="2">
    <source>
        <dbReference type="ARBA" id="ARBA00038358"/>
    </source>
</evidence>
<dbReference type="PANTHER" id="PTHR36845">
    <property type="entry name" value="HYDROLASE, PUTATIVE (AFU_ORTHOLOGUE AFUA_7G05090)-RELATED"/>
    <property type="match status" value="1"/>
</dbReference>
<comment type="similarity">
    <text evidence="2">Belongs to the glycosyl hydrolase 88 family.</text>
</comment>
<accession>A0A1Y2BLS7</accession>